<evidence type="ECO:0000256" key="4">
    <source>
        <dbReference type="ARBA" id="ARBA00022833"/>
    </source>
</evidence>
<dbReference type="Gramene" id="Manes.02G093800.12.v8.1">
    <property type="protein sequence ID" value="Manes.02G093800.12.v8.1.CDS.1"/>
    <property type="gene ID" value="Manes.02G093800.v8.1"/>
</dbReference>
<dbReference type="NCBIfam" id="TIGR01565">
    <property type="entry name" value="homeo_ZF_HD"/>
    <property type="match status" value="1"/>
</dbReference>
<evidence type="ECO:0000256" key="9">
    <source>
        <dbReference type="ARBA" id="ARBA00023242"/>
    </source>
</evidence>
<dbReference type="EMBL" id="CM004388">
    <property type="protein sequence ID" value="OAY57395.1"/>
    <property type="molecule type" value="Genomic_DNA"/>
</dbReference>
<name>A0A251LG84_MANES</name>
<dbReference type="FunFam" id="1.10.10.60:FF:000257">
    <property type="entry name" value="Zinc-finger homeodomain protein 2"/>
    <property type="match status" value="1"/>
</dbReference>
<keyword evidence="9 10" id="KW-0539">Nucleus</keyword>
<sequence>MELKGQDKETGMPSSLGYNLPHIDSSHKVPPASVISALGERKRDHLHQTAAPQTLEHHPLPLNLQHQSLEPTRESDVIPDPAPIAATGATSSTPTPSTSISRSPPPPPPAAASTIITTESISSVRYRECLRNHAASMGGLVVDGCGEFMPSGEEGTPEALKCAACECHRNFHRKEIDGEPPQCTPNCFYKNNNQRNTLALPQQLPTSLPPPQASLHHRYPHGFSITAPTIPTAPIMMTFGGGGGSVGAESSSEDLNIFQSNLQAARSMRPSSLKNKRFRTKFTQEQKDKMMEFAERLGWKIQKQDEQEVQQFCSRVGVKRKVFKVWMHNNKQSMKKKQM</sequence>
<dbReference type="GO" id="GO:0003700">
    <property type="term" value="F:DNA-binding transcription factor activity"/>
    <property type="evidence" value="ECO:0000318"/>
    <property type="project" value="GO_Central"/>
</dbReference>
<dbReference type="Gramene" id="Manes.02G093800.5.v8.1">
    <property type="protein sequence ID" value="Manes.02G093800.5.v8.1.CDS.1"/>
    <property type="gene ID" value="Manes.02G093800.v8.1"/>
</dbReference>
<dbReference type="GO" id="GO:0006355">
    <property type="term" value="P:regulation of DNA-templated transcription"/>
    <property type="evidence" value="ECO:0000318"/>
    <property type="project" value="GO_Central"/>
</dbReference>
<dbReference type="Gene3D" id="1.10.10.60">
    <property type="entry name" value="Homeodomain-like"/>
    <property type="match status" value="1"/>
</dbReference>
<evidence type="ECO:0000256" key="10">
    <source>
        <dbReference type="PROSITE-ProRule" id="PRU00108"/>
    </source>
</evidence>
<evidence type="ECO:0000259" key="12">
    <source>
        <dbReference type="PROSITE" id="PS50071"/>
    </source>
</evidence>
<evidence type="ECO:0000313" key="15">
    <source>
        <dbReference type="Proteomes" id="UP000091857"/>
    </source>
</evidence>
<feature type="domain" description="Homeobox" evidence="12">
    <location>
        <begin position="273"/>
        <end position="337"/>
    </location>
</feature>
<evidence type="ECO:0000256" key="3">
    <source>
        <dbReference type="ARBA" id="ARBA00022771"/>
    </source>
</evidence>
<dbReference type="SMR" id="A0A251LG84"/>
<evidence type="ECO:0000256" key="6">
    <source>
        <dbReference type="ARBA" id="ARBA00023125"/>
    </source>
</evidence>
<keyword evidence="7 10" id="KW-0371">Homeobox</keyword>
<evidence type="ECO:0000256" key="7">
    <source>
        <dbReference type="ARBA" id="ARBA00023155"/>
    </source>
</evidence>
<dbReference type="InterPro" id="IPR009057">
    <property type="entry name" value="Homeodomain-like_sf"/>
</dbReference>
<feature type="compositionally biased region" description="Basic and acidic residues" evidence="11">
    <location>
        <begin position="1"/>
        <end position="10"/>
    </location>
</feature>
<protein>
    <recommendedName>
        <fullName evidence="16">ZF-HD dimerization-type domain-containing protein</fullName>
    </recommendedName>
</protein>
<gene>
    <name evidence="14" type="ORF">MANES_02G093800</name>
</gene>
<dbReference type="PANTHER" id="PTHR31948">
    <property type="entry name" value="ZINC-FINGER HOMEODOMAIN PROTEIN 2"/>
    <property type="match status" value="1"/>
</dbReference>
<keyword evidence="2" id="KW-0479">Metal-binding</keyword>
<dbReference type="Gramene" id="Manes.02G093800.11.v8.1">
    <property type="protein sequence ID" value="Manes.02G093800.11.v8.1.CDS.1"/>
    <property type="gene ID" value="Manes.02G093800.v8.1"/>
</dbReference>
<dbReference type="InterPro" id="IPR001356">
    <property type="entry name" value="HD"/>
</dbReference>
<dbReference type="Gramene" id="Manes.02G093800.13.v8.1">
    <property type="protein sequence ID" value="Manes.02G093800.13.v8.1.CDS.1"/>
    <property type="gene ID" value="Manes.02G093800.v8.1"/>
</dbReference>
<keyword evidence="5" id="KW-0805">Transcription regulation</keyword>
<dbReference type="OMA" id="HLTYPNK"/>
<comment type="subcellular location">
    <subcellularLocation>
        <location evidence="1 10">Nucleus</location>
    </subcellularLocation>
</comment>
<evidence type="ECO:0008006" key="16">
    <source>
        <dbReference type="Google" id="ProtNLM"/>
    </source>
</evidence>
<evidence type="ECO:0000256" key="2">
    <source>
        <dbReference type="ARBA" id="ARBA00022723"/>
    </source>
</evidence>
<feature type="domain" description="ZF-HD dimerization-type" evidence="13">
    <location>
        <begin position="126"/>
        <end position="175"/>
    </location>
</feature>
<dbReference type="SUPFAM" id="SSF46689">
    <property type="entry name" value="Homeodomain-like"/>
    <property type="match status" value="1"/>
</dbReference>
<dbReference type="Pfam" id="PF04770">
    <property type="entry name" value="ZF-HD_dimer"/>
    <property type="match status" value="1"/>
</dbReference>
<dbReference type="STRING" id="3983.A0A251LG84"/>
<dbReference type="NCBIfam" id="TIGR01566">
    <property type="entry name" value="ZF_HD_prot_N"/>
    <property type="match status" value="1"/>
</dbReference>
<dbReference type="AlphaFoldDB" id="A0A251LG84"/>
<dbReference type="InterPro" id="IPR006456">
    <property type="entry name" value="ZF_HD_homeobox_Cys/His_dimer"/>
</dbReference>
<evidence type="ECO:0000256" key="5">
    <source>
        <dbReference type="ARBA" id="ARBA00023015"/>
    </source>
</evidence>
<dbReference type="PROSITE" id="PS50071">
    <property type="entry name" value="HOMEOBOX_2"/>
    <property type="match status" value="1"/>
</dbReference>
<evidence type="ECO:0000256" key="8">
    <source>
        <dbReference type="ARBA" id="ARBA00023163"/>
    </source>
</evidence>
<keyword evidence="4" id="KW-0862">Zinc</keyword>
<dbReference type="PANTHER" id="PTHR31948:SF119">
    <property type="entry name" value="ZINC-FINGER HOMEODOMAIN PROTEIN 6-LIKE"/>
    <property type="match status" value="1"/>
</dbReference>
<dbReference type="EMBL" id="CM004388">
    <property type="protein sequence ID" value="OAY57394.1"/>
    <property type="molecule type" value="Genomic_DNA"/>
</dbReference>
<feature type="compositionally biased region" description="Low complexity" evidence="11">
    <location>
        <begin position="83"/>
        <end position="102"/>
    </location>
</feature>
<dbReference type="GO" id="GO:0000976">
    <property type="term" value="F:transcription cis-regulatory region binding"/>
    <property type="evidence" value="ECO:0000318"/>
    <property type="project" value="GO_Central"/>
</dbReference>
<dbReference type="InterPro" id="IPR006455">
    <property type="entry name" value="Homeodomain_ZF_HD"/>
</dbReference>
<keyword evidence="15" id="KW-1185">Reference proteome</keyword>
<evidence type="ECO:0000256" key="11">
    <source>
        <dbReference type="SAM" id="MobiDB-lite"/>
    </source>
</evidence>
<evidence type="ECO:0000256" key="1">
    <source>
        <dbReference type="ARBA" id="ARBA00004123"/>
    </source>
</evidence>
<keyword evidence="8" id="KW-0804">Transcription</keyword>
<dbReference type="Proteomes" id="UP000091857">
    <property type="component" value="Chromosome 2"/>
</dbReference>
<keyword evidence="3" id="KW-0863">Zinc-finger</keyword>
<evidence type="ECO:0000259" key="13">
    <source>
        <dbReference type="PROSITE" id="PS51523"/>
    </source>
</evidence>
<dbReference type="GO" id="GO:0008270">
    <property type="term" value="F:zinc ion binding"/>
    <property type="evidence" value="ECO:0007669"/>
    <property type="project" value="UniProtKB-KW"/>
</dbReference>
<accession>A0A251LG84</accession>
<feature type="region of interest" description="Disordered" evidence="11">
    <location>
        <begin position="1"/>
        <end position="113"/>
    </location>
</feature>
<reference evidence="14 15" key="1">
    <citation type="submission" date="2016-02" db="EMBL/GenBank/DDBJ databases">
        <title>WGS assembly of Manihot esculenta.</title>
        <authorList>
            <person name="Bredeson J.V."/>
            <person name="Prochnik S.E."/>
            <person name="Lyons J.B."/>
            <person name="Schmutz J."/>
            <person name="Grimwood J."/>
            <person name="Vrebalov J."/>
            <person name="Bart R.S."/>
            <person name="Amuge T."/>
            <person name="Ferguson M.E."/>
            <person name="Green R."/>
            <person name="Putnam N."/>
            <person name="Stites J."/>
            <person name="Rounsley S."/>
            <person name="Rokhsar D.S."/>
        </authorList>
    </citation>
    <scope>NUCLEOTIDE SEQUENCE [LARGE SCALE GENOMIC DNA]</scope>
    <source>
        <strain evidence="15">cv. AM560-2</strain>
        <tissue evidence="14">Leaf</tissue>
    </source>
</reference>
<evidence type="ECO:0000313" key="14">
    <source>
        <dbReference type="EMBL" id="OAY57395.1"/>
    </source>
</evidence>
<organism evidence="14 15">
    <name type="scientific">Manihot esculenta</name>
    <name type="common">Cassava</name>
    <name type="synonym">Jatropha manihot</name>
    <dbReference type="NCBI Taxonomy" id="3983"/>
    <lineage>
        <taxon>Eukaryota</taxon>
        <taxon>Viridiplantae</taxon>
        <taxon>Streptophyta</taxon>
        <taxon>Embryophyta</taxon>
        <taxon>Tracheophyta</taxon>
        <taxon>Spermatophyta</taxon>
        <taxon>Magnoliopsida</taxon>
        <taxon>eudicotyledons</taxon>
        <taxon>Gunneridae</taxon>
        <taxon>Pentapetalae</taxon>
        <taxon>rosids</taxon>
        <taxon>fabids</taxon>
        <taxon>Malpighiales</taxon>
        <taxon>Euphorbiaceae</taxon>
        <taxon>Crotonoideae</taxon>
        <taxon>Manihoteae</taxon>
        <taxon>Manihot</taxon>
    </lineage>
</organism>
<feature type="DNA-binding region" description="Homeobox" evidence="10">
    <location>
        <begin position="275"/>
        <end position="338"/>
    </location>
</feature>
<dbReference type="GO" id="GO:0005634">
    <property type="term" value="C:nucleus"/>
    <property type="evidence" value="ECO:0000318"/>
    <property type="project" value="GO_Central"/>
</dbReference>
<dbReference type="PROSITE" id="PS51523">
    <property type="entry name" value="ZF_HD_DIMER"/>
    <property type="match status" value="1"/>
</dbReference>
<dbReference type="OrthoDB" id="1910053at2759"/>
<dbReference type="EMBL" id="CM004388">
    <property type="protein sequence ID" value="OAY57393.1"/>
    <property type="molecule type" value="Genomic_DNA"/>
</dbReference>
<dbReference type="Gramene" id="Manes.02G093800.3.v8.1">
    <property type="protein sequence ID" value="Manes.02G093800.3.v8.1.CDS.1"/>
    <property type="gene ID" value="Manes.02G093800.v8.1"/>
</dbReference>
<keyword evidence="6 10" id="KW-0238">DNA-binding</keyword>
<dbReference type="Gramene" id="Manes.02G093800.10.v8.1">
    <property type="protein sequence ID" value="Manes.02G093800.10.v8.1.CDS.1"/>
    <property type="gene ID" value="Manes.02G093800.v8.1"/>
</dbReference>
<proteinExistence type="predicted"/>
<dbReference type="EMBL" id="CM004388">
    <property type="protein sequence ID" value="OAY57392.1"/>
    <property type="molecule type" value="Genomic_DNA"/>
</dbReference>